<dbReference type="AlphaFoldDB" id="A0AA86Q395"/>
<dbReference type="EMBL" id="CATOUU010000803">
    <property type="protein sequence ID" value="CAI9949761.1"/>
    <property type="molecule type" value="Genomic_DNA"/>
</dbReference>
<dbReference type="Proteomes" id="UP001642409">
    <property type="component" value="Unassembled WGS sequence"/>
</dbReference>
<name>A0AA86Q395_9EUKA</name>
<proteinExistence type="predicted"/>
<keyword evidence="3" id="KW-1185">Reference proteome</keyword>
<evidence type="ECO:0000313" key="2">
    <source>
        <dbReference type="EMBL" id="CAL6085696.1"/>
    </source>
</evidence>
<sequence length="236" mass="27508">MYVVNRSERNLTTQVGYCSRSNIVSSNDGVSLSHVRKNNSYEPRQLYVTLCEADVKEAISLIIYWVVQQSTVYGMRMTKIHSSKALCTLITVERTSLVSDTSFNTQNCVQSYNLKQLGRERFNSWFHRRDNRQCGYISVLGSHPKPSMKVCGLEYQYRNVSHYNKFIKLHFRILEYHEPIQTCVVQILYFVSKTIYLVVSREAPLIQKTKAVFTLSINQITLNFKDNSRVSKLLHW</sequence>
<reference evidence="1" key="1">
    <citation type="submission" date="2023-06" db="EMBL/GenBank/DDBJ databases">
        <authorList>
            <person name="Kurt Z."/>
        </authorList>
    </citation>
    <scope>NUCLEOTIDE SEQUENCE</scope>
</reference>
<evidence type="ECO:0000313" key="3">
    <source>
        <dbReference type="Proteomes" id="UP001642409"/>
    </source>
</evidence>
<comment type="caution">
    <text evidence="1">The sequence shown here is derived from an EMBL/GenBank/DDBJ whole genome shotgun (WGS) entry which is preliminary data.</text>
</comment>
<gene>
    <name evidence="1" type="ORF">HINF_LOCUS37406</name>
    <name evidence="2" type="ORF">HINF_LOCUS62808</name>
</gene>
<protein>
    <submittedName>
        <fullName evidence="2">Hypothetical_protein</fullName>
    </submittedName>
</protein>
<organism evidence="1">
    <name type="scientific">Hexamita inflata</name>
    <dbReference type="NCBI Taxonomy" id="28002"/>
    <lineage>
        <taxon>Eukaryota</taxon>
        <taxon>Metamonada</taxon>
        <taxon>Diplomonadida</taxon>
        <taxon>Hexamitidae</taxon>
        <taxon>Hexamitinae</taxon>
        <taxon>Hexamita</taxon>
    </lineage>
</organism>
<reference evidence="2 3" key="2">
    <citation type="submission" date="2024-07" db="EMBL/GenBank/DDBJ databases">
        <authorList>
            <person name="Akdeniz Z."/>
        </authorList>
    </citation>
    <scope>NUCLEOTIDE SEQUENCE [LARGE SCALE GENOMIC DNA]</scope>
</reference>
<accession>A0AA86Q395</accession>
<evidence type="ECO:0000313" key="1">
    <source>
        <dbReference type="EMBL" id="CAI9949761.1"/>
    </source>
</evidence>
<dbReference type="EMBL" id="CAXDID020000387">
    <property type="protein sequence ID" value="CAL6085696.1"/>
    <property type="molecule type" value="Genomic_DNA"/>
</dbReference>